<sequence length="142" mass="15585">MIKGLIAVALFAVLAGLWPGWRMPEAGSGQAVDPAVFIDQVRQFAAAHDQDGVVEPPPGDVPMLARRFEFWPAVHLQAGQTYRLRLMAEDAVHSVVVAGHEMLLAPGRVQELTVTPQAGDTVELRCNEYCGLGHNRMRLKIY</sequence>
<dbReference type="RefSeq" id="WP_211547586.1">
    <property type="nucleotide sequence ID" value="NZ_JAGTUF010000005.1"/>
</dbReference>
<gene>
    <name evidence="1" type="ORF">KEC16_07875</name>
</gene>
<proteinExistence type="predicted"/>
<keyword evidence="2" id="KW-1185">Reference proteome</keyword>
<evidence type="ECO:0000313" key="1">
    <source>
        <dbReference type="EMBL" id="MBR9971629.1"/>
    </source>
</evidence>
<name>A0ABS5IBE0_9PROT</name>
<comment type="caution">
    <text evidence="1">The sequence shown here is derived from an EMBL/GenBank/DDBJ whole genome shotgun (WGS) entry which is preliminary data.</text>
</comment>
<dbReference type="SUPFAM" id="SSF49503">
    <property type="entry name" value="Cupredoxins"/>
    <property type="match status" value="1"/>
</dbReference>
<dbReference type="InterPro" id="IPR008972">
    <property type="entry name" value="Cupredoxin"/>
</dbReference>
<evidence type="ECO:0000313" key="2">
    <source>
        <dbReference type="Proteomes" id="UP000680714"/>
    </source>
</evidence>
<dbReference type="EMBL" id="JAGTUF010000005">
    <property type="protein sequence ID" value="MBR9971629.1"/>
    <property type="molecule type" value="Genomic_DNA"/>
</dbReference>
<dbReference type="Gene3D" id="2.60.40.420">
    <property type="entry name" value="Cupredoxins - blue copper proteins"/>
    <property type="match status" value="1"/>
</dbReference>
<dbReference type="Proteomes" id="UP000680714">
    <property type="component" value="Unassembled WGS sequence"/>
</dbReference>
<protein>
    <submittedName>
        <fullName evidence="1">Quinol oxidase</fullName>
    </submittedName>
</protein>
<reference evidence="1 2" key="1">
    <citation type="submission" date="2021-04" db="EMBL/GenBank/DDBJ databases">
        <title>Magnetospirillum sulfuroxidans sp. nov., a facultative chemolithoautotrophic sulfur-oxidizing alphaproteobacterium isolated from freshwater sediment and proposals for Paramagetospirillum gen. nov., and Magnetospirillaceae fam. nov.</title>
        <authorList>
            <person name="Koziaeva V."/>
            <person name="Geelhoed J.S."/>
            <person name="Sorokin D.Y."/>
            <person name="Grouzdev D.S."/>
        </authorList>
    </citation>
    <scope>NUCLEOTIDE SEQUENCE [LARGE SCALE GENOMIC DNA]</scope>
    <source>
        <strain evidence="1 2">J10</strain>
    </source>
</reference>
<organism evidence="1 2">
    <name type="scientific">Magnetospirillum sulfuroxidans</name>
    <dbReference type="NCBI Taxonomy" id="611300"/>
    <lineage>
        <taxon>Bacteria</taxon>
        <taxon>Pseudomonadati</taxon>
        <taxon>Pseudomonadota</taxon>
        <taxon>Alphaproteobacteria</taxon>
        <taxon>Rhodospirillales</taxon>
        <taxon>Rhodospirillaceae</taxon>
        <taxon>Magnetospirillum</taxon>
    </lineage>
</organism>
<accession>A0ABS5IBE0</accession>